<sequence length="240" mass="27190">MAQRRKSNASKAEAVTMAVHGIETSAKKQLGKINQTLYSEQESLKSERLRIKAELELVKTKDPSKPGWADEALGVADHMKSVVRRESEVHHQMLQKTDEVAKDLESRARPIKHELPAILDFSEEDRVHLNQAMDKALNNLNKKRKEIEEDEFRLQKEMSVLIHNTPDPSAPKEQVIEKLQVAYETIVQAFDPETLRNEVLANIAGNKDDAQKKEVAQKSKKPGSTKLDGNKEARNTKHSM</sequence>
<keyword evidence="1" id="KW-0175">Coiled coil</keyword>
<feature type="compositionally biased region" description="Basic and acidic residues" evidence="2">
    <location>
        <begin position="228"/>
        <end position="240"/>
    </location>
</feature>
<gene>
    <name evidence="3" type="primary">lam-2</name>
    <name evidence="3" type="ORF">CM83_98999</name>
</gene>
<feature type="coiled-coil region" evidence="1">
    <location>
        <begin position="119"/>
        <end position="157"/>
    </location>
</feature>
<protein>
    <submittedName>
        <fullName evidence="3">Laminin-like protein lam-2</fullName>
    </submittedName>
</protein>
<reference evidence="3" key="2">
    <citation type="submission" date="2014-07" db="EMBL/GenBank/DDBJ databases">
        <authorList>
            <person name="Hull J."/>
        </authorList>
    </citation>
    <scope>NUCLEOTIDE SEQUENCE</scope>
</reference>
<organism evidence="3">
    <name type="scientific">Lygus hesperus</name>
    <name type="common">Western plant bug</name>
    <dbReference type="NCBI Taxonomy" id="30085"/>
    <lineage>
        <taxon>Eukaryota</taxon>
        <taxon>Metazoa</taxon>
        <taxon>Ecdysozoa</taxon>
        <taxon>Arthropoda</taxon>
        <taxon>Hexapoda</taxon>
        <taxon>Insecta</taxon>
        <taxon>Pterygota</taxon>
        <taxon>Neoptera</taxon>
        <taxon>Paraneoptera</taxon>
        <taxon>Hemiptera</taxon>
        <taxon>Heteroptera</taxon>
        <taxon>Panheteroptera</taxon>
        <taxon>Cimicomorpha</taxon>
        <taxon>Miridae</taxon>
        <taxon>Mirini</taxon>
        <taxon>Lygus</taxon>
    </lineage>
</organism>
<evidence type="ECO:0000313" key="3">
    <source>
        <dbReference type="EMBL" id="JAG38069.1"/>
    </source>
</evidence>
<name>A0A0A9Z0V5_LYGHE</name>
<reference evidence="4" key="3">
    <citation type="submission" date="2014-09" db="EMBL/GenBank/DDBJ databases">
        <authorList>
            <person name="Magalhaes I.L.F."/>
            <person name="Oliveira U."/>
            <person name="Santos F.R."/>
            <person name="Vidigal T.H.D.A."/>
            <person name="Brescovit A.D."/>
            <person name="Santos A.J."/>
        </authorList>
    </citation>
    <scope>NUCLEOTIDE SEQUENCE</scope>
</reference>
<accession>A0A0A9Z0V5</accession>
<evidence type="ECO:0000313" key="4">
    <source>
        <dbReference type="EMBL" id="JAG57343.1"/>
    </source>
</evidence>
<proteinExistence type="predicted"/>
<dbReference type="AlphaFoldDB" id="A0A0A9Z0V5"/>
<feature type="region of interest" description="Disordered" evidence="2">
    <location>
        <begin position="207"/>
        <end position="240"/>
    </location>
</feature>
<reference evidence="3" key="1">
    <citation type="journal article" date="2014" name="PLoS ONE">
        <title>Transcriptome-Based Identification of ABC Transporters in the Western Tarnished Plant Bug Lygus hesperus.</title>
        <authorList>
            <person name="Hull J.J."/>
            <person name="Chaney K."/>
            <person name="Geib S.M."/>
            <person name="Fabrick J.A."/>
            <person name="Brent C.S."/>
            <person name="Walsh D."/>
            <person name="Lavine L.C."/>
        </authorList>
    </citation>
    <scope>NUCLEOTIDE SEQUENCE</scope>
</reference>
<evidence type="ECO:0000256" key="1">
    <source>
        <dbReference type="SAM" id="Coils"/>
    </source>
</evidence>
<evidence type="ECO:0000256" key="2">
    <source>
        <dbReference type="SAM" id="MobiDB-lite"/>
    </source>
</evidence>
<feature type="compositionally biased region" description="Basic and acidic residues" evidence="2">
    <location>
        <begin position="207"/>
        <end position="217"/>
    </location>
</feature>
<dbReference type="EMBL" id="GBHO01005535">
    <property type="protein sequence ID" value="JAG38069.1"/>
    <property type="molecule type" value="Transcribed_RNA"/>
</dbReference>
<dbReference type="EMBL" id="GBRD01008478">
    <property type="protein sequence ID" value="JAG57343.1"/>
    <property type="molecule type" value="Transcribed_RNA"/>
</dbReference>